<proteinExistence type="predicted"/>
<reference evidence="3 4" key="1">
    <citation type="submission" date="2017-10" db="EMBL/GenBank/DDBJ databases">
        <title>Bacillus sp. nov., a halophilic bacterium isolated from a Yangshapao Lake.</title>
        <authorList>
            <person name="Wang H."/>
        </authorList>
    </citation>
    <scope>NUCLEOTIDE SEQUENCE [LARGE SCALE GENOMIC DNA]</scope>
    <source>
        <strain evidence="3 4">YSP-3</strain>
    </source>
</reference>
<comment type="caution">
    <text evidence="3">The sequence shown here is derived from an EMBL/GenBank/DDBJ whole genome shotgun (WGS) entry which is preliminary data.</text>
</comment>
<feature type="compositionally biased region" description="Basic and acidic residues" evidence="1">
    <location>
        <begin position="89"/>
        <end position="114"/>
    </location>
</feature>
<evidence type="ECO:0000313" key="4">
    <source>
        <dbReference type="Proteomes" id="UP000248066"/>
    </source>
</evidence>
<evidence type="ECO:0000313" key="3">
    <source>
        <dbReference type="EMBL" id="PYZ97329.1"/>
    </source>
</evidence>
<feature type="region of interest" description="Disordered" evidence="1">
    <location>
        <begin position="77"/>
        <end position="143"/>
    </location>
</feature>
<sequence length="143" mass="15762">MSEYLFIAIGTVLLMPVMLLLPSVFSRKVTVALVLAAGGLTAGSFALLELYPWWVPLSALVLVLILVSAIAGAKFSRNSGVEDVEEVEKEGKETGSSDQTDAREKYRADPDGNTRSEQPGSDIVHKQPQKEEQEKEKQLFKRR</sequence>
<keyword evidence="2" id="KW-0472">Membrane</keyword>
<accession>A0A2W0HKF1</accession>
<dbReference type="Proteomes" id="UP000248066">
    <property type="component" value="Unassembled WGS sequence"/>
</dbReference>
<feature type="compositionally biased region" description="Basic and acidic residues" evidence="1">
    <location>
        <begin position="123"/>
        <end position="143"/>
    </location>
</feature>
<keyword evidence="2" id="KW-1133">Transmembrane helix</keyword>
<feature type="transmembrane region" description="Helical" evidence="2">
    <location>
        <begin position="29"/>
        <end position="47"/>
    </location>
</feature>
<protein>
    <submittedName>
        <fullName evidence="3">Uncharacterized protein</fullName>
    </submittedName>
</protein>
<dbReference type="AlphaFoldDB" id="A0A2W0HKF1"/>
<name>A0A2W0HKF1_9BACI</name>
<dbReference type="RefSeq" id="WP_142669841.1">
    <property type="nucleotide sequence ID" value="NZ_PDOF01000001.1"/>
</dbReference>
<feature type="transmembrane region" description="Helical" evidence="2">
    <location>
        <begin position="6"/>
        <end position="22"/>
    </location>
</feature>
<keyword evidence="4" id="KW-1185">Reference proteome</keyword>
<gene>
    <name evidence="3" type="ORF">CR205_01625</name>
</gene>
<evidence type="ECO:0000256" key="2">
    <source>
        <dbReference type="SAM" id="Phobius"/>
    </source>
</evidence>
<keyword evidence="2" id="KW-0812">Transmembrane</keyword>
<organism evidence="3 4">
    <name type="scientific">Alteribacter lacisalsi</name>
    <dbReference type="NCBI Taxonomy" id="2045244"/>
    <lineage>
        <taxon>Bacteria</taxon>
        <taxon>Bacillati</taxon>
        <taxon>Bacillota</taxon>
        <taxon>Bacilli</taxon>
        <taxon>Bacillales</taxon>
        <taxon>Bacillaceae</taxon>
        <taxon>Alteribacter</taxon>
    </lineage>
</organism>
<feature type="transmembrane region" description="Helical" evidence="2">
    <location>
        <begin position="53"/>
        <end position="73"/>
    </location>
</feature>
<dbReference type="EMBL" id="PDOF01000001">
    <property type="protein sequence ID" value="PYZ97329.1"/>
    <property type="molecule type" value="Genomic_DNA"/>
</dbReference>
<evidence type="ECO:0000256" key="1">
    <source>
        <dbReference type="SAM" id="MobiDB-lite"/>
    </source>
</evidence>